<evidence type="ECO:0000259" key="4">
    <source>
        <dbReference type="PROSITE" id="PS50110"/>
    </source>
</evidence>
<keyword evidence="6" id="KW-1185">Reference proteome</keyword>
<name>A0AAD5X5J2_9FUNG</name>
<accession>A0AAD5X5J2</accession>
<evidence type="ECO:0000256" key="1">
    <source>
        <dbReference type="ARBA" id="ARBA00022553"/>
    </source>
</evidence>
<dbReference type="PANTHER" id="PTHR45339">
    <property type="entry name" value="HYBRID SIGNAL TRANSDUCTION HISTIDINE KINASE J"/>
    <property type="match status" value="1"/>
</dbReference>
<keyword evidence="1 2" id="KW-0597">Phosphoprotein</keyword>
<dbReference type="PANTHER" id="PTHR45339:SF5">
    <property type="entry name" value="HISTIDINE KINASE"/>
    <property type="match status" value="1"/>
</dbReference>
<gene>
    <name evidence="5" type="ORF">HK097_008134</name>
</gene>
<dbReference type="AlphaFoldDB" id="A0AAD5X5J2"/>
<reference evidence="5" key="1">
    <citation type="submission" date="2020-05" db="EMBL/GenBank/DDBJ databases">
        <title>Phylogenomic resolution of chytrid fungi.</title>
        <authorList>
            <person name="Stajich J.E."/>
            <person name="Amses K."/>
            <person name="Simmons R."/>
            <person name="Seto K."/>
            <person name="Myers J."/>
            <person name="Bonds A."/>
            <person name="Quandt C.A."/>
            <person name="Barry K."/>
            <person name="Liu P."/>
            <person name="Grigoriev I."/>
            <person name="Longcore J.E."/>
            <person name="James T.Y."/>
        </authorList>
    </citation>
    <scope>NUCLEOTIDE SEQUENCE</scope>
    <source>
        <strain evidence="5">JEL0318</strain>
    </source>
</reference>
<dbReference type="Gene3D" id="3.40.50.2300">
    <property type="match status" value="1"/>
</dbReference>
<evidence type="ECO:0000256" key="2">
    <source>
        <dbReference type="PROSITE-ProRule" id="PRU00169"/>
    </source>
</evidence>
<dbReference type="InterPro" id="IPR011006">
    <property type="entry name" value="CheY-like_superfamily"/>
</dbReference>
<dbReference type="Pfam" id="PF00072">
    <property type="entry name" value="Response_reg"/>
    <property type="match status" value="1"/>
</dbReference>
<dbReference type="SUPFAM" id="SSF52172">
    <property type="entry name" value="CheY-like"/>
    <property type="match status" value="1"/>
</dbReference>
<feature type="modified residue" description="4-aspartylphosphate" evidence="2">
    <location>
        <position position="58"/>
    </location>
</feature>
<organism evidence="5 6">
    <name type="scientific">Rhizophlyctis rosea</name>
    <dbReference type="NCBI Taxonomy" id="64517"/>
    <lineage>
        <taxon>Eukaryota</taxon>
        <taxon>Fungi</taxon>
        <taxon>Fungi incertae sedis</taxon>
        <taxon>Chytridiomycota</taxon>
        <taxon>Chytridiomycota incertae sedis</taxon>
        <taxon>Chytridiomycetes</taxon>
        <taxon>Rhizophlyctidales</taxon>
        <taxon>Rhizophlyctidaceae</taxon>
        <taxon>Rhizophlyctis</taxon>
    </lineage>
</organism>
<dbReference type="EMBL" id="JADGJD010000046">
    <property type="protein sequence ID" value="KAJ3056098.1"/>
    <property type="molecule type" value="Genomic_DNA"/>
</dbReference>
<feature type="region of interest" description="Disordered" evidence="3">
    <location>
        <begin position="145"/>
        <end position="172"/>
    </location>
</feature>
<protein>
    <recommendedName>
        <fullName evidence="4">Response regulatory domain-containing protein</fullName>
    </recommendedName>
</protein>
<dbReference type="CDD" id="cd17546">
    <property type="entry name" value="REC_hyHK_CKI1_RcsC-like"/>
    <property type="match status" value="1"/>
</dbReference>
<evidence type="ECO:0000256" key="3">
    <source>
        <dbReference type="SAM" id="MobiDB-lite"/>
    </source>
</evidence>
<dbReference type="PROSITE" id="PS50110">
    <property type="entry name" value="RESPONSE_REGULATORY"/>
    <property type="match status" value="1"/>
</dbReference>
<feature type="domain" description="Response regulatory" evidence="4">
    <location>
        <begin position="8"/>
        <end position="126"/>
    </location>
</feature>
<comment type="caution">
    <text evidence="5">The sequence shown here is derived from an EMBL/GenBank/DDBJ whole genome shotgun (WGS) entry which is preliminary data.</text>
</comment>
<dbReference type="SMART" id="SM00448">
    <property type="entry name" value="REC"/>
    <property type="match status" value="1"/>
</dbReference>
<dbReference type="Proteomes" id="UP001212841">
    <property type="component" value="Unassembled WGS sequence"/>
</dbReference>
<sequence length="206" mass="22843">MIKPTFRPVSFNQDNAVNQKLITKMFAKLGYAISLAHDGQRAVDMWSNDPSFDVIFMDMQMPVMDGLEATRRIRETRDVMPQPYIIALTANVTIQDKDRCLESGMNEYLSKPIKMQDLVSSLENLGVRKLAGQFMVARRGSSSSAKLPMELRSKDGSSGKLHNGSGGRSNVSRTLSRHKLMAMMLDQPIETIAEQSGGDVRSVDSG</sequence>
<evidence type="ECO:0000313" key="6">
    <source>
        <dbReference type="Proteomes" id="UP001212841"/>
    </source>
</evidence>
<dbReference type="GO" id="GO:0000160">
    <property type="term" value="P:phosphorelay signal transduction system"/>
    <property type="evidence" value="ECO:0007669"/>
    <property type="project" value="InterPro"/>
</dbReference>
<dbReference type="InterPro" id="IPR001789">
    <property type="entry name" value="Sig_transdc_resp-reg_receiver"/>
</dbReference>
<proteinExistence type="predicted"/>
<evidence type="ECO:0000313" key="5">
    <source>
        <dbReference type="EMBL" id="KAJ3056098.1"/>
    </source>
</evidence>